<dbReference type="Pfam" id="PF00188">
    <property type="entry name" value="CAP"/>
    <property type="match status" value="1"/>
</dbReference>
<feature type="domain" description="SCP" evidence="4">
    <location>
        <begin position="47"/>
        <end position="185"/>
    </location>
</feature>
<keyword evidence="7" id="KW-1185">Reference proteome</keyword>
<feature type="chain" id="PRO_5035599479" description="SCP domain-containing protein" evidence="3">
    <location>
        <begin position="22"/>
        <end position="196"/>
    </location>
</feature>
<evidence type="ECO:0000313" key="7">
    <source>
        <dbReference type="Proteomes" id="UP000663828"/>
    </source>
</evidence>
<organism evidence="5 8">
    <name type="scientific">Adineta ricciae</name>
    <name type="common">Rotifer</name>
    <dbReference type="NCBI Taxonomy" id="249248"/>
    <lineage>
        <taxon>Eukaryota</taxon>
        <taxon>Metazoa</taxon>
        <taxon>Spiralia</taxon>
        <taxon>Gnathifera</taxon>
        <taxon>Rotifera</taxon>
        <taxon>Eurotatoria</taxon>
        <taxon>Bdelloidea</taxon>
        <taxon>Adinetida</taxon>
        <taxon>Adinetidae</taxon>
        <taxon>Adineta</taxon>
    </lineage>
</organism>
<protein>
    <recommendedName>
        <fullName evidence="4">SCP domain-containing protein</fullName>
    </recommendedName>
</protein>
<accession>A0A814C9E6</accession>
<sequence>MFKQVFCVLFGMLMLSALSYGKSSKLRPSTNEDDDANLIDLKGKNEEFEKQLLRAHNDLRARHCVSPLRLDKDLSRRAQQQAQRLADSNGMSQSRPSDLGQNMFMKSVFGGRTNEKIHGDEVANEWYRGGKSYNYNRGGFSMETGSFTQLVWKNSQRIGVGIAYTADGQTEYVIAYYSPPGNFGNQYRENVLPAKC</sequence>
<feature type="coiled-coil region" evidence="1">
    <location>
        <begin position="31"/>
        <end position="58"/>
    </location>
</feature>
<feature type="region of interest" description="Disordered" evidence="2">
    <location>
        <begin position="76"/>
        <end position="97"/>
    </location>
</feature>
<dbReference type="FunFam" id="3.40.33.10:FF:000002">
    <property type="entry name" value="Golgi-associated plant pathogenesis-related protein 1"/>
    <property type="match status" value="1"/>
</dbReference>
<dbReference type="Gene3D" id="3.40.33.10">
    <property type="entry name" value="CAP"/>
    <property type="match status" value="1"/>
</dbReference>
<dbReference type="InterPro" id="IPR034113">
    <property type="entry name" value="SCP_GAPR1-like"/>
</dbReference>
<dbReference type="Proteomes" id="UP000663828">
    <property type="component" value="Unassembled WGS sequence"/>
</dbReference>
<dbReference type="Proteomes" id="UP000663852">
    <property type="component" value="Unassembled WGS sequence"/>
</dbReference>
<dbReference type="InterPro" id="IPR001283">
    <property type="entry name" value="CRISP-related"/>
</dbReference>
<dbReference type="PRINTS" id="PR00837">
    <property type="entry name" value="V5TPXLIKE"/>
</dbReference>
<dbReference type="SMART" id="SM00198">
    <property type="entry name" value="SCP"/>
    <property type="match status" value="1"/>
</dbReference>
<evidence type="ECO:0000313" key="8">
    <source>
        <dbReference type="Proteomes" id="UP000663852"/>
    </source>
</evidence>
<evidence type="ECO:0000313" key="5">
    <source>
        <dbReference type="EMBL" id="CAF0939479.1"/>
    </source>
</evidence>
<keyword evidence="3" id="KW-0732">Signal</keyword>
<comment type="caution">
    <text evidence="5">The sequence shown here is derived from an EMBL/GenBank/DDBJ whole genome shotgun (WGS) entry which is preliminary data.</text>
</comment>
<feature type="signal peptide" evidence="3">
    <location>
        <begin position="1"/>
        <end position="21"/>
    </location>
</feature>
<evidence type="ECO:0000256" key="1">
    <source>
        <dbReference type="SAM" id="Coils"/>
    </source>
</evidence>
<dbReference type="PANTHER" id="PTHR10334">
    <property type="entry name" value="CYSTEINE-RICH SECRETORY PROTEIN-RELATED"/>
    <property type="match status" value="1"/>
</dbReference>
<dbReference type="InterPro" id="IPR014044">
    <property type="entry name" value="CAP_dom"/>
</dbReference>
<evidence type="ECO:0000313" key="6">
    <source>
        <dbReference type="EMBL" id="CAF1485382.1"/>
    </source>
</evidence>
<dbReference type="CDD" id="cd05382">
    <property type="entry name" value="CAP_GAPR1-like"/>
    <property type="match status" value="1"/>
</dbReference>
<gene>
    <name evidence="5" type="ORF">EDS130_LOCUS11746</name>
    <name evidence="6" type="ORF">XAT740_LOCUS38775</name>
</gene>
<proteinExistence type="predicted"/>
<evidence type="ECO:0000259" key="4">
    <source>
        <dbReference type="SMART" id="SM00198"/>
    </source>
</evidence>
<keyword evidence="1" id="KW-0175">Coiled coil</keyword>
<evidence type="ECO:0000256" key="3">
    <source>
        <dbReference type="SAM" id="SignalP"/>
    </source>
</evidence>
<name>A0A814C9E6_ADIRI</name>
<feature type="compositionally biased region" description="Low complexity" evidence="2">
    <location>
        <begin position="77"/>
        <end position="88"/>
    </location>
</feature>
<dbReference type="SUPFAM" id="SSF55797">
    <property type="entry name" value="PR-1-like"/>
    <property type="match status" value="1"/>
</dbReference>
<evidence type="ECO:0000256" key="2">
    <source>
        <dbReference type="SAM" id="MobiDB-lite"/>
    </source>
</evidence>
<dbReference type="EMBL" id="CAJNOJ010000043">
    <property type="protein sequence ID" value="CAF0939479.1"/>
    <property type="molecule type" value="Genomic_DNA"/>
</dbReference>
<dbReference type="OrthoDB" id="337038at2759"/>
<reference evidence="5" key="1">
    <citation type="submission" date="2021-02" db="EMBL/GenBank/DDBJ databases">
        <authorList>
            <person name="Nowell W R."/>
        </authorList>
    </citation>
    <scope>NUCLEOTIDE SEQUENCE</scope>
</reference>
<dbReference type="InterPro" id="IPR035940">
    <property type="entry name" value="CAP_sf"/>
</dbReference>
<dbReference type="EMBL" id="CAJNOR010004222">
    <property type="protein sequence ID" value="CAF1485382.1"/>
    <property type="molecule type" value="Genomic_DNA"/>
</dbReference>
<dbReference type="AlphaFoldDB" id="A0A814C9E6"/>